<protein>
    <recommendedName>
        <fullName evidence="4">Fibronectin type-III domain-containing protein</fullName>
    </recommendedName>
</protein>
<feature type="compositionally biased region" description="Basic and acidic residues" evidence="1">
    <location>
        <begin position="158"/>
        <end position="172"/>
    </location>
</feature>
<gene>
    <name evidence="2" type="ORF">PCOR1329_LOCUS71375</name>
</gene>
<reference evidence="2" key="1">
    <citation type="submission" date="2023-10" db="EMBL/GenBank/DDBJ databases">
        <authorList>
            <person name="Chen Y."/>
            <person name="Shah S."/>
            <person name="Dougan E. K."/>
            <person name="Thang M."/>
            <person name="Chan C."/>
        </authorList>
    </citation>
    <scope>NUCLEOTIDE SEQUENCE [LARGE SCALE GENOMIC DNA]</scope>
</reference>
<name>A0ABN9WWZ2_9DINO</name>
<evidence type="ECO:0000313" key="2">
    <source>
        <dbReference type="EMBL" id="CAK0891406.1"/>
    </source>
</evidence>
<keyword evidence="3" id="KW-1185">Reference proteome</keyword>
<proteinExistence type="predicted"/>
<dbReference type="EMBL" id="CAUYUJ010019472">
    <property type="protein sequence ID" value="CAK0891406.1"/>
    <property type="molecule type" value="Genomic_DNA"/>
</dbReference>
<feature type="non-terminal residue" evidence="2">
    <location>
        <position position="321"/>
    </location>
</feature>
<dbReference type="Proteomes" id="UP001189429">
    <property type="component" value="Unassembled WGS sequence"/>
</dbReference>
<feature type="compositionally biased region" description="Basic and acidic residues" evidence="1">
    <location>
        <begin position="244"/>
        <end position="258"/>
    </location>
</feature>
<evidence type="ECO:0000256" key="1">
    <source>
        <dbReference type="SAM" id="MobiDB-lite"/>
    </source>
</evidence>
<feature type="region of interest" description="Disordered" evidence="1">
    <location>
        <begin position="1"/>
        <end position="20"/>
    </location>
</feature>
<feature type="region of interest" description="Disordered" evidence="1">
    <location>
        <begin position="144"/>
        <end position="187"/>
    </location>
</feature>
<evidence type="ECO:0008006" key="4">
    <source>
        <dbReference type="Google" id="ProtNLM"/>
    </source>
</evidence>
<evidence type="ECO:0000313" key="3">
    <source>
        <dbReference type="Proteomes" id="UP001189429"/>
    </source>
</evidence>
<comment type="caution">
    <text evidence="2">The sequence shown here is derived from an EMBL/GenBank/DDBJ whole genome shotgun (WGS) entry which is preliminary data.</text>
</comment>
<feature type="compositionally biased region" description="Gly residues" evidence="1">
    <location>
        <begin position="1"/>
        <end position="11"/>
    </location>
</feature>
<feature type="compositionally biased region" description="Pro residues" evidence="1">
    <location>
        <begin position="273"/>
        <end position="283"/>
    </location>
</feature>
<accession>A0ABN9WWZ2</accession>
<sequence length="321" mass="33685">MAPGSAMGGGRLPHPRRSAAAAAGLSAPEELLARALPPGGVRLTWFFDELLLEQLAAGCAEVCGLVFEVRQMSEGAQGRLRVRTHECPCRPPPPGGAVREQVCLLDGCTPGRVYEFSVRARANVRGGGQRRAVCTAADSNHVTIRVPSTPLDSPIDSPRSDAGHPRAAARAERHPRRRGPAREEPDAARWALEAAVAAEGAAIAAPAAEASQPLRAHGAGGRSQGPARATPAAGPEGHAARQKKPAEERHRPEPRWQLHADSPSLEQGRGDPPAQPDSEPSPVPSLQWQCRGAGPPKVLRWAEEPAPAPSRGQAEAAPPCC</sequence>
<feature type="region of interest" description="Disordered" evidence="1">
    <location>
        <begin position="213"/>
        <end position="321"/>
    </location>
</feature>
<organism evidence="2 3">
    <name type="scientific">Prorocentrum cordatum</name>
    <dbReference type="NCBI Taxonomy" id="2364126"/>
    <lineage>
        <taxon>Eukaryota</taxon>
        <taxon>Sar</taxon>
        <taxon>Alveolata</taxon>
        <taxon>Dinophyceae</taxon>
        <taxon>Prorocentrales</taxon>
        <taxon>Prorocentraceae</taxon>
        <taxon>Prorocentrum</taxon>
    </lineage>
</organism>